<accession>A0A8X7P301</accession>
<dbReference type="Proteomes" id="UP000886595">
    <property type="component" value="Unassembled WGS sequence"/>
</dbReference>
<dbReference type="PROSITE" id="PS51257">
    <property type="entry name" value="PROKAR_LIPOPROTEIN"/>
    <property type="match status" value="1"/>
</dbReference>
<organism evidence="1 2">
    <name type="scientific">Brassica carinata</name>
    <name type="common">Ethiopian mustard</name>
    <name type="synonym">Abyssinian cabbage</name>
    <dbReference type="NCBI Taxonomy" id="52824"/>
    <lineage>
        <taxon>Eukaryota</taxon>
        <taxon>Viridiplantae</taxon>
        <taxon>Streptophyta</taxon>
        <taxon>Embryophyta</taxon>
        <taxon>Tracheophyta</taxon>
        <taxon>Spermatophyta</taxon>
        <taxon>Magnoliopsida</taxon>
        <taxon>eudicotyledons</taxon>
        <taxon>Gunneridae</taxon>
        <taxon>Pentapetalae</taxon>
        <taxon>rosids</taxon>
        <taxon>malvids</taxon>
        <taxon>Brassicales</taxon>
        <taxon>Brassicaceae</taxon>
        <taxon>Brassiceae</taxon>
        <taxon>Brassica</taxon>
    </lineage>
</organism>
<dbReference type="GO" id="GO:0005829">
    <property type="term" value="C:cytosol"/>
    <property type="evidence" value="ECO:0007669"/>
    <property type="project" value="TreeGrafter"/>
</dbReference>
<evidence type="ECO:0000313" key="1">
    <source>
        <dbReference type="EMBL" id="KAG2244969.1"/>
    </source>
</evidence>
<gene>
    <name evidence="1" type="ORF">Bca52824_093194</name>
</gene>
<dbReference type="GO" id="GO:0006572">
    <property type="term" value="P:L-tyrosine catabolic process"/>
    <property type="evidence" value="ECO:0007669"/>
    <property type="project" value="TreeGrafter"/>
</dbReference>
<reference evidence="1 2" key="1">
    <citation type="submission" date="2020-02" db="EMBL/GenBank/DDBJ databases">
        <authorList>
            <person name="Ma Q."/>
            <person name="Huang Y."/>
            <person name="Song X."/>
            <person name="Pei D."/>
        </authorList>
    </citation>
    <scope>NUCLEOTIDE SEQUENCE [LARGE SCALE GENOMIC DNA]</scope>
    <source>
        <strain evidence="1">Sxm20200214</strain>
        <tissue evidence="1">Leaf</tissue>
    </source>
</reference>
<evidence type="ECO:0000313" key="2">
    <source>
        <dbReference type="Proteomes" id="UP000886595"/>
    </source>
</evidence>
<dbReference type="EMBL" id="JAAMPC010000044">
    <property type="protein sequence ID" value="KAG2244969.1"/>
    <property type="molecule type" value="Genomic_DNA"/>
</dbReference>
<proteinExistence type="predicted"/>
<dbReference type="Gene3D" id="3.90.1150.10">
    <property type="entry name" value="Aspartate Aminotransferase, domain 1"/>
    <property type="match status" value="1"/>
</dbReference>
<name>A0A8X7P301_BRACI</name>
<dbReference type="InterPro" id="IPR015422">
    <property type="entry name" value="PyrdxlP-dep_Trfase_small"/>
</dbReference>
<protein>
    <submittedName>
        <fullName evidence="1">Uncharacterized protein</fullName>
    </submittedName>
</protein>
<comment type="caution">
    <text evidence="1">The sequence shown here is derived from an EMBL/GenBank/DDBJ whole genome shotgun (WGS) entry which is preliminary data.</text>
</comment>
<dbReference type="PANTHER" id="PTHR45744">
    <property type="entry name" value="TYROSINE AMINOTRANSFERASE"/>
    <property type="match status" value="1"/>
</dbReference>
<keyword evidence="2" id="KW-1185">Reference proteome</keyword>
<dbReference type="AlphaFoldDB" id="A0A8X7P301"/>
<dbReference type="InterPro" id="IPR015424">
    <property type="entry name" value="PyrdxlP-dep_Trfase"/>
</dbReference>
<dbReference type="OrthoDB" id="7042322at2759"/>
<dbReference type="GO" id="GO:0004838">
    <property type="term" value="F:L-tyrosine-2-oxoglutarate transaminase activity"/>
    <property type="evidence" value="ECO:0007669"/>
    <property type="project" value="TreeGrafter"/>
</dbReference>
<dbReference type="SUPFAM" id="SSF53383">
    <property type="entry name" value="PLP-dependent transferases"/>
    <property type="match status" value="1"/>
</dbReference>
<dbReference type="PANTHER" id="PTHR45744:SF30">
    <property type="entry name" value="AMINOTRANSFERASE CLASS I_CLASSII DOMAIN-CONTAINING PROTEIN"/>
    <property type="match status" value="1"/>
</dbReference>
<sequence length="167" mass="18235">MRTLNAEIWQITVALGGSSAAAGGQGSLSCFPNHLHLKTLCPVRSSGKPILPPRGETAETCHTAEKAVVKAVLCGTGNFMLPVKAFPRQNDTAKQFLEINSKPPTVIQAAIPTILKDTPIEFFHRRQSFLKDKADLAISKLKDIPSLKCYLKPEACTFLWESTSEML</sequence>